<organism evidence="2 3">
    <name type="scientific">Tetradesmus obliquus</name>
    <name type="common">Green alga</name>
    <name type="synonym">Acutodesmus obliquus</name>
    <dbReference type="NCBI Taxonomy" id="3088"/>
    <lineage>
        <taxon>Eukaryota</taxon>
        <taxon>Viridiplantae</taxon>
        <taxon>Chlorophyta</taxon>
        <taxon>core chlorophytes</taxon>
        <taxon>Chlorophyceae</taxon>
        <taxon>CS clade</taxon>
        <taxon>Sphaeropleales</taxon>
        <taxon>Scenedesmaceae</taxon>
        <taxon>Tetradesmus</taxon>
    </lineage>
</organism>
<evidence type="ECO:0000313" key="2">
    <source>
        <dbReference type="EMBL" id="SZX77266.1"/>
    </source>
</evidence>
<keyword evidence="3" id="KW-1185">Reference proteome</keyword>
<proteinExistence type="predicted"/>
<feature type="region of interest" description="Disordered" evidence="1">
    <location>
        <begin position="209"/>
        <end position="245"/>
    </location>
</feature>
<evidence type="ECO:0000256" key="1">
    <source>
        <dbReference type="SAM" id="MobiDB-lite"/>
    </source>
</evidence>
<evidence type="ECO:0008006" key="4">
    <source>
        <dbReference type="Google" id="ProtNLM"/>
    </source>
</evidence>
<gene>
    <name evidence="2" type="ORF">BQ4739_LOCUS17626</name>
</gene>
<sequence length="245" mass="25291">MHTSAAGAGKLACSKRHSCRPSQLPCKQNRRLVVVASSGQRSKAVTSAVATTEAPTQQQQQQQLEQRIASVSVNLGTAVEQVNVPLSDPNSRLVQAEINFPLGLVIERVNDEAVVTEVSGGSAAEAAGCRVGDVVRATSAMTMQMVYPTMNIMFGGVGRPALVKILVPTAKAPFPKVLDAVRSNSTAQGGDGSITLVLERCDGTRPAGAAAAVADSSSSSSSEESVVGEAGADEDAPAFDPKIFE</sequence>
<feature type="compositionally biased region" description="Low complexity" evidence="1">
    <location>
        <begin position="209"/>
        <end position="230"/>
    </location>
</feature>
<evidence type="ECO:0000313" key="3">
    <source>
        <dbReference type="Proteomes" id="UP000256970"/>
    </source>
</evidence>
<dbReference type="EMBL" id="FNXT01001279">
    <property type="protein sequence ID" value="SZX77266.1"/>
    <property type="molecule type" value="Genomic_DNA"/>
</dbReference>
<dbReference type="SUPFAM" id="SSF50156">
    <property type="entry name" value="PDZ domain-like"/>
    <property type="match status" value="1"/>
</dbReference>
<name>A0A383WKI5_TETOB</name>
<dbReference type="Proteomes" id="UP000256970">
    <property type="component" value="Unassembled WGS sequence"/>
</dbReference>
<dbReference type="InterPro" id="IPR036034">
    <property type="entry name" value="PDZ_sf"/>
</dbReference>
<reference evidence="2 3" key="1">
    <citation type="submission" date="2016-10" db="EMBL/GenBank/DDBJ databases">
        <authorList>
            <person name="Cai Z."/>
        </authorList>
    </citation>
    <scope>NUCLEOTIDE SEQUENCE [LARGE SCALE GENOMIC DNA]</scope>
</reference>
<dbReference type="AlphaFoldDB" id="A0A383WKI5"/>
<protein>
    <recommendedName>
        <fullName evidence="4">PDZ domain-containing protein</fullName>
    </recommendedName>
</protein>
<accession>A0A383WKI5</accession>